<dbReference type="EMBL" id="JYDQ01001235">
    <property type="protein sequence ID" value="KRY05564.1"/>
    <property type="molecule type" value="Genomic_DNA"/>
</dbReference>
<dbReference type="Proteomes" id="UP000054783">
    <property type="component" value="Unassembled WGS sequence"/>
</dbReference>
<sequence>DHRAIENSVSTNHVWRERKETTGANVGQNAKRHTTRLVYKNTATRNNRFIYANLSSSSLSSSECCTSECGSSECTVILSVMYHSNVSGRFSSGLRSLPSSAPFLSYPSLQSHVFIIFWPNSRVEYSSKLCFHHGDPLQNGTSIRFFRSRVTIFISMSDA</sequence>
<gene>
    <name evidence="2" type="ORF">T12_10345</name>
    <name evidence="1" type="ORF">T12_13515</name>
</gene>
<name>A0A0V0Z0D1_9BILA</name>
<feature type="non-terminal residue" evidence="2">
    <location>
        <position position="159"/>
    </location>
</feature>
<accession>A0A0V0Z0D1</accession>
<keyword evidence="3" id="KW-1185">Reference proteome</keyword>
<feature type="non-terminal residue" evidence="2">
    <location>
        <position position="1"/>
    </location>
</feature>
<reference evidence="2 3" key="1">
    <citation type="submission" date="2015-01" db="EMBL/GenBank/DDBJ databases">
        <title>Evolution of Trichinella species and genotypes.</title>
        <authorList>
            <person name="Korhonen P.K."/>
            <person name="Edoardo P."/>
            <person name="Giuseppe L.R."/>
            <person name="Gasser R.B."/>
        </authorList>
    </citation>
    <scope>NUCLEOTIDE SEQUENCE [LARGE SCALE GENOMIC DNA]</scope>
    <source>
        <strain evidence="2">ISS2496</strain>
    </source>
</reference>
<organism evidence="2 3">
    <name type="scientific">Trichinella patagoniensis</name>
    <dbReference type="NCBI Taxonomy" id="990121"/>
    <lineage>
        <taxon>Eukaryota</taxon>
        <taxon>Metazoa</taxon>
        <taxon>Ecdysozoa</taxon>
        <taxon>Nematoda</taxon>
        <taxon>Enoplea</taxon>
        <taxon>Dorylaimia</taxon>
        <taxon>Trichinellida</taxon>
        <taxon>Trichinellidae</taxon>
        <taxon>Trichinella</taxon>
    </lineage>
</organism>
<comment type="caution">
    <text evidence="2">The sequence shown here is derived from an EMBL/GenBank/DDBJ whole genome shotgun (WGS) entry which is preliminary data.</text>
</comment>
<dbReference type="EMBL" id="JYDQ01001139">
    <property type="protein sequence ID" value="KRY05731.1"/>
    <property type="molecule type" value="Genomic_DNA"/>
</dbReference>
<dbReference type="AlphaFoldDB" id="A0A0V0Z0D1"/>
<evidence type="ECO:0000313" key="2">
    <source>
        <dbReference type="EMBL" id="KRY05731.1"/>
    </source>
</evidence>
<evidence type="ECO:0000313" key="3">
    <source>
        <dbReference type="Proteomes" id="UP000054783"/>
    </source>
</evidence>
<protein>
    <submittedName>
        <fullName evidence="2">Uncharacterized protein</fullName>
    </submittedName>
</protein>
<proteinExistence type="predicted"/>
<evidence type="ECO:0000313" key="1">
    <source>
        <dbReference type="EMBL" id="KRY05564.1"/>
    </source>
</evidence>